<sequence>MTEWGTDVKEGREGDEGIEEMCAEAILENTNLGGKMEGSVVNVNSGGRKEGSTIAEMPQVQVLQEIQNITYDDGVSTNVAMKENINPTMKPSRGNSGRGRTVLTSGMRRSIGDDKSTRVWEDPWVVFDRPTTLTATNQYAEEVEKVCDLLNESGDSWNEEKFRRAQGGDKWVWEVDRSGSYTVKSGYRHAMIDTWKQFETGLDIDADATSKFWRRLRKLQLL</sequence>
<accession>A0A835CDF0</accession>
<protein>
    <submittedName>
        <fullName evidence="1">Uncharacterized protein</fullName>
    </submittedName>
</protein>
<organism evidence="1 2">
    <name type="scientific">Senna tora</name>
    <dbReference type="NCBI Taxonomy" id="362788"/>
    <lineage>
        <taxon>Eukaryota</taxon>
        <taxon>Viridiplantae</taxon>
        <taxon>Streptophyta</taxon>
        <taxon>Embryophyta</taxon>
        <taxon>Tracheophyta</taxon>
        <taxon>Spermatophyta</taxon>
        <taxon>Magnoliopsida</taxon>
        <taxon>eudicotyledons</taxon>
        <taxon>Gunneridae</taxon>
        <taxon>Pentapetalae</taxon>
        <taxon>rosids</taxon>
        <taxon>fabids</taxon>
        <taxon>Fabales</taxon>
        <taxon>Fabaceae</taxon>
        <taxon>Caesalpinioideae</taxon>
        <taxon>Cassia clade</taxon>
        <taxon>Senna</taxon>
    </lineage>
</organism>
<dbReference type="AlphaFoldDB" id="A0A835CDF0"/>
<comment type="caution">
    <text evidence="1">The sequence shown here is derived from an EMBL/GenBank/DDBJ whole genome shotgun (WGS) entry which is preliminary data.</text>
</comment>
<proteinExistence type="predicted"/>
<name>A0A835CDF0_9FABA</name>
<keyword evidence="2" id="KW-1185">Reference proteome</keyword>
<dbReference type="Proteomes" id="UP000634136">
    <property type="component" value="Unassembled WGS sequence"/>
</dbReference>
<evidence type="ECO:0000313" key="2">
    <source>
        <dbReference type="Proteomes" id="UP000634136"/>
    </source>
</evidence>
<reference evidence="1" key="1">
    <citation type="submission" date="2020-09" db="EMBL/GenBank/DDBJ databases">
        <title>Genome-Enabled Discovery of Anthraquinone Biosynthesis in Senna tora.</title>
        <authorList>
            <person name="Kang S.-H."/>
            <person name="Pandey R.P."/>
            <person name="Lee C.-M."/>
            <person name="Sim J.-S."/>
            <person name="Jeong J.-T."/>
            <person name="Choi B.-S."/>
            <person name="Jung M."/>
            <person name="Ginzburg D."/>
            <person name="Zhao K."/>
            <person name="Won S.Y."/>
            <person name="Oh T.-J."/>
            <person name="Yu Y."/>
            <person name="Kim N.-H."/>
            <person name="Lee O.R."/>
            <person name="Lee T.-H."/>
            <person name="Bashyal P."/>
            <person name="Kim T.-S."/>
            <person name="Lee W.-H."/>
            <person name="Kawkins C."/>
            <person name="Kim C.-K."/>
            <person name="Kim J.S."/>
            <person name="Ahn B.O."/>
            <person name="Rhee S.Y."/>
            <person name="Sohng J.K."/>
        </authorList>
    </citation>
    <scope>NUCLEOTIDE SEQUENCE</scope>
    <source>
        <tissue evidence="1">Leaf</tissue>
    </source>
</reference>
<dbReference type="EMBL" id="JAAIUW010000003">
    <property type="protein sequence ID" value="KAF7838766.1"/>
    <property type="molecule type" value="Genomic_DNA"/>
</dbReference>
<dbReference type="OrthoDB" id="1348681at2759"/>
<evidence type="ECO:0000313" key="1">
    <source>
        <dbReference type="EMBL" id="KAF7838766.1"/>
    </source>
</evidence>
<gene>
    <name evidence="1" type="ORF">G2W53_007248</name>
</gene>